<accession>A0A5P1X3S3</accession>
<gene>
    <name evidence="1" type="ORF">F0161_03975</name>
</gene>
<name>A0A5P1X3S3_9LACO</name>
<dbReference type="EMBL" id="CP043939">
    <property type="protein sequence ID" value="QER67111.1"/>
    <property type="molecule type" value="Genomic_DNA"/>
</dbReference>
<evidence type="ECO:0000313" key="1">
    <source>
        <dbReference type="EMBL" id="QER67111.1"/>
    </source>
</evidence>
<keyword evidence="2" id="KW-1185">Reference proteome</keyword>
<reference evidence="1 2" key="1">
    <citation type="submission" date="2019-09" db="EMBL/GenBank/DDBJ databases">
        <title>Complete Genome Sequence of Lactobacillus nenjiangensis SH-Y15, isolated from sauerkraut.</title>
        <authorList>
            <person name="Yang H."/>
        </authorList>
    </citation>
    <scope>NUCLEOTIDE SEQUENCE [LARGE SCALE GENOMIC DNA]</scope>
    <source>
        <strain evidence="1 2">SH-Y15</strain>
    </source>
</reference>
<proteinExistence type="predicted"/>
<dbReference type="OrthoDB" id="2323139at2"/>
<dbReference type="KEGG" id="lnn:F0161_03975"/>
<dbReference type="RefSeq" id="WP_137601914.1">
    <property type="nucleotide sequence ID" value="NZ_BJEB01000023.1"/>
</dbReference>
<dbReference type="AlphaFoldDB" id="A0A5P1X3S3"/>
<organism evidence="1 2">
    <name type="scientific">Paucilactobacillus nenjiangensis</name>
    <dbReference type="NCBI Taxonomy" id="1296540"/>
    <lineage>
        <taxon>Bacteria</taxon>
        <taxon>Bacillati</taxon>
        <taxon>Bacillota</taxon>
        <taxon>Bacilli</taxon>
        <taxon>Lactobacillales</taxon>
        <taxon>Lactobacillaceae</taxon>
        <taxon>Paucilactobacillus</taxon>
    </lineage>
</organism>
<protein>
    <recommendedName>
        <fullName evidence="3">AbrB family transcriptional regulator</fullName>
    </recommendedName>
</protein>
<evidence type="ECO:0000313" key="2">
    <source>
        <dbReference type="Proteomes" id="UP000325295"/>
    </source>
</evidence>
<sequence length="91" mass="10475">MEEQDYGTFKTRKQGNSVTVTLPKNSGIPAGVEVTASGFNESSVTYKVVKPRLKKNRFKNFDRSRYDFEQDIKELNYNPDDIIPVGRERLD</sequence>
<evidence type="ECO:0008006" key="3">
    <source>
        <dbReference type="Google" id="ProtNLM"/>
    </source>
</evidence>
<dbReference type="Proteomes" id="UP000325295">
    <property type="component" value="Chromosome"/>
</dbReference>